<evidence type="ECO:0000313" key="5">
    <source>
        <dbReference type="Proteomes" id="UP001201844"/>
    </source>
</evidence>
<dbReference type="PANTHER" id="PTHR30273:SF2">
    <property type="entry name" value="PROTEIN FECR"/>
    <property type="match status" value="1"/>
</dbReference>
<evidence type="ECO:0000259" key="2">
    <source>
        <dbReference type="Pfam" id="PF04773"/>
    </source>
</evidence>
<dbReference type="PANTHER" id="PTHR30273">
    <property type="entry name" value="PERIPLASMIC SIGNAL SENSOR AND SIGMA FACTOR ACTIVATOR FECR-RELATED"/>
    <property type="match status" value="1"/>
</dbReference>
<feature type="domain" description="FecR N-terminal" evidence="3">
    <location>
        <begin position="15"/>
        <end position="53"/>
    </location>
</feature>
<protein>
    <submittedName>
        <fullName evidence="4">FecR family protein</fullName>
    </submittedName>
</protein>
<dbReference type="InterPro" id="IPR006860">
    <property type="entry name" value="FecR"/>
</dbReference>
<keyword evidence="4" id="KW-0614">Plasmid</keyword>
<keyword evidence="1" id="KW-0812">Transmembrane</keyword>
<dbReference type="EMBL" id="JAKVIN010000007">
    <property type="protein sequence ID" value="MCJ8150725.1"/>
    <property type="molecule type" value="Genomic_DNA"/>
</dbReference>
<gene>
    <name evidence="4" type="ORF">MKI86_16365</name>
</gene>
<dbReference type="RefSeq" id="WP_241602581.1">
    <property type="nucleotide sequence ID" value="NZ_JAKVIN010000007.1"/>
</dbReference>
<sequence length="329" mass="35751">MDDRQISPDEARIEREAIAWFTRMNGKPSRQDNLDFHDWITASPLHQQAFEDVGGLWSDLGASGSARGTADGDLALPLEKIRQLREKRARGKAGAFVIGCLVLLLAGSWAWLEHPHLLQNMQADFVSPRGDRRELALTDGSHVLLDADSALDVAISASERRVRLLRGNAFFRISHTGAPFIVEAAGGEAKVLGTEFDVSLKEDRQVTVTLAEGSLQVGMIGAGQDVILKPGESVDYGSEGLSPIKQAIIEDEMAWHDGRYIFTNARLADVLAQVARYRAGRIVLLGSSIAEFRVSGNIALHDTDKALAALQSSVGFRLNSFGRVTVVSP</sequence>
<keyword evidence="1" id="KW-1133">Transmembrane helix</keyword>
<evidence type="ECO:0000259" key="3">
    <source>
        <dbReference type="Pfam" id="PF16220"/>
    </source>
</evidence>
<comment type="caution">
    <text evidence="4">The sequence shown here is derived from an EMBL/GenBank/DDBJ whole genome shotgun (WGS) entry which is preliminary data.</text>
</comment>
<evidence type="ECO:0000313" key="4">
    <source>
        <dbReference type="EMBL" id="MCJ8150725.1"/>
    </source>
</evidence>
<accession>A0ABT0CQ32</accession>
<dbReference type="InterPro" id="IPR012373">
    <property type="entry name" value="Ferrdict_sens_TM"/>
</dbReference>
<keyword evidence="1" id="KW-0472">Membrane</keyword>
<organism evidence="4 5">
    <name type="scientific">Shinella sedimenti</name>
    <dbReference type="NCBI Taxonomy" id="2919913"/>
    <lineage>
        <taxon>Bacteria</taxon>
        <taxon>Pseudomonadati</taxon>
        <taxon>Pseudomonadota</taxon>
        <taxon>Alphaproteobacteria</taxon>
        <taxon>Hyphomicrobiales</taxon>
        <taxon>Rhizobiaceae</taxon>
        <taxon>Shinella</taxon>
    </lineage>
</organism>
<dbReference type="Proteomes" id="UP001201844">
    <property type="component" value="Unassembled WGS sequence"/>
</dbReference>
<dbReference type="Gene3D" id="2.60.120.1440">
    <property type="match status" value="1"/>
</dbReference>
<reference evidence="4 5" key="1">
    <citation type="submission" date="2022-02" db="EMBL/GenBank/DDBJ databases">
        <title>Shinella B3.7 sp. nov., isolated from Sediment (Zhairuo Island).</title>
        <authorList>
            <person name="Chen G."/>
        </authorList>
    </citation>
    <scope>NUCLEOTIDE SEQUENCE [LARGE SCALE GENOMIC DNA]</scope>
    <source>
        <strain evidence="4 5">B3.7</strain>
        <plasmid evidence="4">unnamed</plasmid>
    </source>
</reference>
<keyword evidence="5" id="KW-1185">Reference proteome</keyword>
<dbReference type="Pfam" id="PF16220">
    <property type="entry name" value="DUF4880"/>
    <property type="match status" value="1"/>
</dbReference>
<name>A0ABT0CQ32_9HYPH</name>
<feature type="transmembrane region" description="Helical" evidence="1">
    <location>
        <begin position="93"/>
        <end position="112"/>
    </location>
</feature>
<feature type="domain" description="FecR protein" evidence="2">
    <location>
        <begin position="127"/>
        <end position="215"/>
    </location>
</feature>
<geneLocation type="plasmid" evidence="4">
    <name>unnamed</name>
</geneLocation>
<dbReference type="Pfam" id="PF04773">
    <property type="entry name" value="FecR"/>
    <property type="match status" value="1"/>
</dbReference>
<dbReference type="PIRSF" id="PIRSF018266">
    <property type="entry name" value="FecR"/>
    <property type="match status" value="1"/>
</dbReference>
<evidence type="ECO:0000256" key="1">
    <source>
        <dbReference type="SAM" id="Phobius"/>
    </source>
</evidence>
<dbReference type="Gene3D" id="3.55.50.30">
    <property type="match status" value="1"/>
</dbReference>
<dbReference type="InterPro" id="IPR032623">
    <property type="entry name" value="FecR_N"/>
</dbReference>
<proteinExistence type="predicted"/>